<gene>
    <name evidence="3" type="ORF">ZIOFF_058092</name>
</gene>
<evidence type="ECO:0000313" key="3">
    <source>
        <dbReference type="EMBL" id="KAG6481488.1"/>
    </source>
</evidence>
<dbReference type="OrthoDB" id="1924799at2759"/>
<dbReference type="EMBL" id="JACMSC010000016">
    <property type="protein sequence ID" value="KAG6481488.1"/>
    <property type="molecule type" value="Genomic_DNA"/>
</dbReference>
<name>A0A8J5KLK6_ZINOF</name>
<feature type="region of interest" description="Disordered" evidence="1">
    <location>
        <begin position="12"/>
        <end position="32"/>
    </location>
</feature>
<feature type="region of interest" description="Disordered" evidence="1">
    <location>
        <begin position="313"/>
        <end position="336"/>
    </location>
</feature>
<feature type="compositionally biased region" description="Polar residues" evidence="1">
    <location>
        <begin position="325"/>
        <end position="336"/>
    </location>
</feature>
<evidence type="ECO:0000256" key="1">
    <source>
        <dbReference type="SAM" id="MobiDB-lite"/>
    </source>
</evidence>
<dbReference type="PANTHER" id="PTHR35499:SF1">
    <property type="entry name" value="DUF3741 DOMAIN-CONTAINING PROTEIN"/>
    <property type="match status" value="1"/>
</dbReference>
<reference evidence="3 4" key="1">
    <citation type="submission" date="2020-08" db="EMBL/GenBank/DDBJ databases">
        <title>Plant Genome Project.</title>
        <authorList>
            <person name="Zhang R.-G."/>
        </authorList>
    </citation>
    <scope>NUCLEOTIDE SEQUENCE [LARGE SCALE GENOMIC DNA]</scope>
    <source>
        <tissue evidence="3">Rhizome</tissue>
    </source>
</reference>
<evidence type="ECO:0000313" key="4">
    <source>
        <dbReference type="Proteomes" id="UP000734854"/>
    </source>
</evidence>
<feature type="region of interest" description="Disordered" evidence="1">
    <location>
        <begin position="216"/>
        <end position="244"/>
    </location>
</feature>
<comment type="caution">
    <text evidence="3">The sequence shown here is derived from an EMBL/GenBank/DDBJ whole genome shotgun (WGS) entry which is preliminary data.</text>
</comment>
<sequence length="395" mass="43588">MLVPQAVCRASVPPTSLSYPPRPKATLHGPPPTTSTPMLLPLSSLFVSKAKACAFCLLCSLLFPFKSSSYCATYSPQLLLLLLLPSTCCSLPLLMKTPRPPSPFRLNSNAGTGCVSAFVRRLLCASLSGNAAGDSGAAQKKTQPVSPSVVARMMGLDSMPVFPCASPESGRSLCEAPVFLRQENENFLVLSFVPEEKVERIGRKCKLKKRKEEFSSGVETRNNRKNSVLGKENSPEKEHRSSKPCGIDDCNSTKNMPCCCHQDLSPVSVLDYPFLIRYSNSLDSEEEEISEFQNPRRLSSKFENLNCTASDFHLHSSSREPPATHETTSNFKPVGQDHSQNWLRIIELTEEEVKSKVWRSEENREIAAEVAKKVLDLLLEETVSEISNSIIRSCS</sequence>
<proteinExistence type="predicted"/>
<protein>
    <recommendedName>
        <fullName evidence="2">DUF3741 domain-containing protein</fullName>
    </recommendedName>
</protein>
<feature type="domain" description="DUF3741" evidence="2">
    <location>
        <begin position="146"/>
        <end position="160"/>
    </location>
</feature>
<organism evidence="3 4">
    <name type="scientific">Zingiber officinale</name>
    <name type="common">Ginger</name>
    <name type="synonym">Amomum zingiber</name>
    <dbReference type="NCBI Taxonomy" id="94328"/>
    <lineage>
        <taxon>Eukaryota</taxon>
        <taxon>Viridiplantae</taxon>
        <taxon>Streptophyta</taxon>
        <taxon>Embryophyta</taxon>
        <taxon>Tracheophyta</taxon>
        <taxon>Spermatophyta</taxon>
        <taxon>Magnoliopsida</taxon>
        <taxon>Liliopsida</taxon>
        <taxon>Zingiberales</taxon>
        <taxon>Zingiberaceae</taxon>
        <taxon>Zingiber</taxon>
    </lineage>
</organism>
<dbReference type="InterPro" id="IPR032795">
    <property type="entry name" value="DUF3741-assoc"/>
</dbReference>
<keyword evidence="4" id="KW-1185">Reference proteome</keyword>
<evidence type="ECO:0000259" key="2">
    <source>
        <dbReference type="Pfam" id="PF14383"/>
    </source>
</evidence>
<dbReference type="Pfam" id="PF14383">
    <property type="entry name" value="VARLMGL"/>
    <property type="match status" value="1"/>
</dbReference>
<dbReference type="PANTHER" id="PTHR35499">
    <property type="entry name" value="OS05G0128300 PROTEIN"/>
    <property type="match status" value="1"/>
</dbReference>
<dbReference type="Proteomes" id="UP000734854">
    <property type="component" value="Unassembled WGS sequence"/>
</dbReference>
<dbReference type="AlphaFoldDB" id="A0A8J5KLK6"/>
<accession>A0A8J5KLK6</accession>